<sequence>MCCTPSAYTVRLNISHKNIFISIKFHRAKKKKCKCRRLERARANNSAYILSPVLFSHHWYLVICTCCISSINLTCLIVTTNGSRDT</sequence>
<dbReference type="AlphaFoldDB" id="A0A0E9X6M4"/>
<dbReference type="EMBL" id="GBXM01011244">
    <property type="protein sequence ID" value="JAH97333.1"/>
    <property type="molecule type" value="Transcribed_RNA"/>
</dbReference>
<keyword evidence="1" id="KW-0472">Membrane</keyword>
<feature type="transmembrane region" description="Helical" evidence="1">
    <location>
        <begin position="59"/>
        <end position="79"/>
    </location>
</feature>
<protein>
    <submittedName>
        <fullName evidence="2">Uncharacterized protein</fullName>
    </submittedName>
</protein>
<evidence type="ECO:0000313" key="2">
    <source>
        <dbReference type="EMBL" id="JAH97333.1"/>
    </source>
</evidence>
<accession>A0A0E9X6M4</accession>
<organism evidence="2">
    <name type="scientific">Anguilla anguilla</name>
    <name type="common">European freshwater eel</name>
    <name type="synonym">Muraena anguilla</name>
    <dbReference type="NCBI Taxonomy" id="7936"/>
    <lineage>
        <taxon>Eukaryota</taxon>
        <taxon>Metazoa</taxon>
        <taxon>Chordata</taxon>
        <taxon>Craniata</taxon>
        <taxon>Vertebrata</taxon>
        <taxon>Euteleostomi</taxon>
        <taxon>Actinopterygii</taxon>
        <taxon>Neopterygii</taxon>
        <taxon>Teleostei</taxon>
        <taxon>Anguilliformes</taxon>
        <taxon>Anguillidae</taxon>
        <taxon>Anguilla</taxon>
    </lineage>
</organism>
<keyword evidence="1" id="KW-0812">Transmembrane</keyword>
<name>A0A0E9X6M4_ANGAN</name>
<reference evidence="2" key="2">
    <citation type="journal article" date="2015" name="Fish Shellfish Immunol.">
        <title>Early steps in the European eel (Anguilla anguilla)-Vibrio vulnificus interaction in the gills: Role of the RtxA13 toxin.</title>
        <authorList>
            <person name="Callol A."/>
            <person name="Pajuelo D."/>
            <person name="Ebbesson L."/>
            <person name="Teles M."/>
            <person name="MacKenzie S."/>
            <person name="Amaro C."/>
        </authorList>
    </citation>
    <scope>NUCLEOTIDE SEQUENCE</scope>
</reference>
<proteinExistence type="predicted"/>
<reference evidence="2" key="1">
    <citation type="submission" date="2014-11" db="EMBL/GenBank/DDBJ databases">
        <authorList>
            <person name="Amaro Gonzalez C."/>
        </authorList>
    </citation>
    <scope>NUCLEOTIDE SEQUENCE</scope>
</reference>
<keyword evidence="1" id="KW-1133">Transmembrane helix</keyword>
<evidence type="ECO:0000256" key="1">
    <source>
        <dbReference type="SAM" id="Phobius"/>
    </source>
</evidence>